<dbReference type="EMBL" id="CP072135">
    <property type="protein sequence ID" value="QTH73578.1"/>
    <property type="molecule type" value="Genomic_DNA"/>
</dbReference>
<reference evidence="2" key="1">
    <citation type="submission" date="2021-03" db="EMBL/GenBank/DDBJ databases">
        <title>Complete Genome of Pseudoalteromonas xiamenensis STKMTI.2, a new potential marine bacterium producing anti-Vibrio compounds.</title>
        <authorList>
            <person name="Handayani D.P."/>
            <person name="Isnansetyo A."/>
            <person name="Istiqomah I."/>
            <person name="Jumina J."/>
        </authorList>
    </citation>
    <scope>NUCLEOTIDE SEQUENCE</scope>
    <source>
        <strain evidence="2">STKMTI.2</strain>
        <plasmid evidence="2">unnamed5</plasmid>
    </source>
</reference>
<dbReference type="InterPro" id="IPR012347">
    <property type="entry name" value="Ferritin-like"/>
</dbReference>
<accession>A0A975DKU0</accession>
<name>A0A975DKU0_9GAMM</name>
<dbReference type="InterPro" id="IPR026820">
    <property type="entry name" value="VioB/RebD_dom"/>
</dbReference>
<dbReference type="SUPFAM" id="SSF47240">
    <property type="entry name" value="Ferritin-like"/>
    <property type="match status" value="1"/>
</dbReference>
<dbReference type="Proteomes" id="UP000664904">
    <property type="component" value="Plasmid unnamed5"/>
</dbReference>
<dbReference type="PANTHER" id="PTHR34400">
    <property type="match status" value="1"/>
</dbReference>
<dbReference type="KEGG" id="pxi:J5O05_19040"/>
<evidence type="ECO:0000313" key="2">
    <source>
        <dbReference type="EMBL" id="QTH73578.1"/>
    </source>
</evidence>
<dbReference type="Pfam" id="PF12902">
    <property type="entry name" value="Ferritin-like"/>
    <property type="match status" value="1"/>
</dbReference>
<geneLocation type="plasmid" evidence="2 3">
    <name>unnamed5</name>
</geneLocation>
<dbReference type="InterPro" id="IPR009078">
    <property type="entry name" value="Ferritin-like_SF"/>
</dbReference>
<keyword evidence="3" id="KW-1185">Reference proteome</keyword>
<proteinExistence type="predicted"/>
<organism evidence="2 3">
    <name type="scientific">Pseudoalteromonas xiamenensis</name>
    <dbReference type="NCBI Taxonomy" id="882626"/>
    <lineage>
        <taxon>Bacteria</taxon>
        <taxon>Pseudomonadati</taxon>
        <taxon>Pseudomonadota</taxon>
        <taxon>Gammaproteobacteria</taxon>
        <taxon>Alteromonadales</taxon>
        <taxon>Pseudoalteromonadaceae</taxon>
        <taxon>Pseudoalteromonas</taxon>
    </lineage>
</organism>
<evidence type="ECO:0000313" key="3">
    <source>
        <dbReference type="Proteomes" id="UP000664904"/>
    </source>
</evidence>
<keyword evidence="2" id="KW-0614">Plasmid</keyword>
<protein>
    <submittedName>
        <fullName evidence="2">Ferritin-like protein</fullName>
    </submittedName>
</protein>
<gene>
    <name evidence="2" type="ORF">J5O05_19040</name>
</gene>
<feature type="domain" description="Iminophenyl-pyruvate dimer synthase" evidence="1">
    <location>
        <begin position="16"/>
        <end position="248"/>
    </location>
</feature>
<sequence>MSDRVINCIEDLYQMLDAAVQLEHATIPPYLTALYSIKTETNPEASAIIRAVLVEEMLHITLAANVLNALGKHPDFEAQDFVPSYPTYLPDGESEFLVSIDKFSSTTLDTFLQIERPSKRGPQLDSELKGCVKRSNHHVFELKAVKPLKSSTYSFYSIGDFYEAIREGIEYLEDQANRKGETIFIGDPRFQVSNRYYYSGGGEVVEVFDKTTALNALELIIEQGEGHTHQIFNEQGELSHYYRFQQLKLGQYYQTGDSPGHPTGQKFEVDYKNVYPVKCNPKVADFPEDSELKQAALQFNENYQAFLTTINRAFRGGQEDLIGAVCGMFRLKECASQLIRNPLPSNPLMNGGPTFEMRYDSISVKAKSIKTWETA</sequence>
<evidence type="ECO:0000259" key="1">
    <source>
        <dbReference type="Pfam" id="PF12902"/>
    </source>
</evidence>
<dbReference type="AlphaFoldDB" id="A0A975DKU0"/>
<dbReference type="PANTHER" id="PTHR34400:SF4">
    <property type="entry name" value="MEMBRANE PROTEIN"/>
    <property type="match status" value="1"/>
</dbReference>
<dbReference type="Gene3D" id="1.20.1260.10">
    <property type="match status" value="1"/>
</dbReference>